<dbReference type="Proteomes" id="UP000799770">
    <property type="component" value="Unassembled WGS sequence"/>
</dbReference>
<protein>
    <submittedName>
        <fullName evidence="1">Uncharacterized protein</fullName>
    </submittedName>
</protein>
<reference evidence="1" key="1">
    <citation type="journal article" date="2020" name="Stud. Mycol.">
        <title>101 Dothideomycetes genomes: a test case for predicting lifestyles and emergence of pathogens.</title>
        <authorList>
            <person name="Haridas S."/>
            <person name="Albert R."/>
            <person name="Binder M."/>
            <person name="Bloem J."/>
            <person name="Labutti K."/>
            <person name="Salamov A."/>
            <person name="Andreopoulos B."/>
            <person name="Baker S."/>
            <person name="Barry K."/>
            <person name="Bills G."/>
            <person name="Bluhm B."/>
            <person name="Cannon C."/>
            <person name="Castanera R."/>
            <person name="Culley D."/>
            <person name="Daum C."/>
            <person name="Ezra D."/>
            <person name="Gonzalez J."/>
            <person name="Henrissat B."/>
            <person name="Kuo A."/>
            <person name="Liang C."/>
            <person name="Lipzen A."/>
            <person name="Lutzoni F."/>
            <person name="Magnuson J."/>
            <person name="Mondo S."/>
            <person name="Nolan M."/>
            <person name="Ohm R."/>
            <person name="Pangilinan J."/>
            <person name="Park H.-J."/>
            <person name="Ramirez L."/>
            <person name="Alfaro M."/>
            <person name="Sun H."/>
            <person name="Tritt A."/>
            <person name="Yoshinaga Y."/>
            <person name="Zwiers L.-H."/>
            <person name="Turgeon B."/>
            <person name="Goodwin S."/>
            <person name="Spatafora J."/>
            <person name="Crous P."/>
            <person name="Grigoriev I."/>
        </authorList>
    </citation>
    <scope>NUCLEOTIDE SEQUENCE</scope>
    <source>
        <strain evidence="1">CBS 627.86</strain>
    </source>
</reference>
<dbReference type="AlphaFoldDB" id="A0A6A5Z661"/>
<accession>A0A6A5Z661</accession>
<dbReference type="EMBL" id="ML977325">
    <property type="protein sequence ID" value="KAF2114317.1"/>
    <property type="molecule type" value="Genomic_DNA"/>
</dbReference>
<name>A0A6A5Z661_9PLEO</name>
<organism evidence="1 2">
    <name type="scientific">Lophiotrema nucula</name>
    <dbReference type="NCBI Taxonomy" id="690887"/>
    <lineage>
        <taxon>Eukaryota</taxon>
        <taxon>Fungi</taxon>
        <taxon>Dikarya</taxon>
        <taxon>Ascomycota</taxon>
        <taxon>Pezizomycotina</taxon>
        <taxon>Dothideomycetes</taxon>
        <taxon>Pleosporomycetidae</taxon>
        <taxon>Pleosporales</taxon>
        <taxon>Lophiotremataceae</taxon>
        <taxon>Lophiotrema</taxon>
    </lineage>
</organism>
<evidence type="ECO:0000313" key="2">
    <source>
        <dbReference type="Proteomes" id="UP000799770"/>
    </source>
</evidence>
<keyword evidence="2" id="KW-1185">Reference proteome</keyword>
<sequence>MALSNSTIGVAAEAFYRTNTFFLTSGYMAFFAPPPPFRHHLRRLETTLVLDDTYSNTEESSWSGTFASRHHTPKKANELLTRCMSWGILKKLTAPDSFCNLTDLHLELDCQFSFCDNSEISVPISRGVDFYEAIREADIAVKAKNISVDWKVALAETDEFFSLF</sequence>
<gene>
    <name evidence="1" type="ORF">BDV96DRAFT_576608</name>
</gene>
<proteinExistence type="predicted"/>
<evidence type="ECO:0000313" key="1">
    <source>
        <dbReference type="EMBL" id="KAF2114317.1"/>
    </source>
</evidence>